<evidence type="ECO:0000313" key="1">
    <source>
        <dbReference type="EMBL" id="MBP3957858.1"/>
    </source>
</evidence>
<gene>
    <name evidence="1" type="ORF">J8F10_21605</name>
</gene>
<name>A0ABS5BVY1_9BACT</name>
<keyword evidence="2" id="KW-1185">Reference proteome</keyword>
<reference evidence="1 2" key="1">
    <citation type="submission" date="2021-04" db="EMBL/GenBank/DDBJ databases">
        <authorList>
            <person name="Ivanova A."/>
        </authorList>
    </citation>
    <scope>NUCLEOTIDE SEQUENCE [LARGE SCALE GENOMIC DNA]</scope>
    <source>
        <strain evidence="1 2">G18</strain>
    </source>
</reference>
<accession>A0ABS5BVY1</accession>
<protein>
    <submittedName>
        <fullName evidence="1">Uncharacterized protein</fullName>
    </submittedName>
</protein>
<dbReference type="Proteomes" id="UP000676565">
    <property type="component" value="Unassembled WGS sequence"/>
</dbReference>
<organism evidence="1 2">
    <name type="scientific">Gemmata palustris</name>
    <dbReference type="NCBI Taxonomy" id="2822762"/>
    <lineage>
        <taxon>Bacteria</taxon>
        <taxon>Pseudomonadati</taxon>
        <taxon>Planctomycetota</taxon>
        <taxon>Planctomycetia</taxon>
        <taxon>Gemmatales</taxon>
        <taxon>Gemmataceae</taxon>
        <taxon>Gemmata</taxon>
    </lineage>
</organism>
<dbReference type="RefSeq" id="WP_210657317.1">
    <property type="nucleotide sequence ID" value="NZ_JAGKQQ010000001.1"/>
</dbReference>
<dbReference type="EMBL" id="JAGKQQ010000001">
    <property type="protein sequence ID" value="MBP3957858.1"/>
    <property type="molecule type" value="Genomic_DNA"/>
</dbReference>
<sequence length="194" mass="21968">MDLLLKLRCEEYLPFTRQVVLVDACANIVARAGEPALVPTEQWAKGEVVAGQLQYTLCAASDGQFAIPYEEHRHGGFSRELFDALEAAPAIFPPEMDELYLTLATRFDTLVRAGKTKQTPTRIYHRDWGGTENDYSPRDPRQTLEEAMAAYKRTIDVAWRGGRDESGNPLCDEHGRPRGKWIEVETHPDFRDDS</sequence>
<proteinExistence type="predicted"/>
<evidence type="ECO:0000313" key="2">
    <source>
        <dbReference type="Proteomes" id="UP000676565"/>
    </source>
</evidence>
<comment type="caution">
    <text evidence="1">The sequence shown here is derived from an EMBL/GenBank/DDBJ whole genome shotgun (WGS) entry which is preliminary data.</text>
</comment>